<dbReference type="STRING" id="1727163.AO498_04555"/>
<reference evidence="3" key="1">
    <citation type="submission" date="2015-09" db="EMBL/GenBank/DDBJ databases">
        <title>Complete sequence of Algoriphagus sp. M8-2.</title>
        <authorList>
            <person name="Shintani M."/>
        </authorList>
    </citation>
    <scope>NUCLEOTIDE SEQUENCE [LARGE SCALE GENOMIC DNA]</scope>
    <source>
        <strain evidence="3">M8-2</strain>
    </source>
</reference>
<protein>
    <recommendedName>
        <fullName evidence="1">Alpha-L-glutamate ligase-related protein ATP-grasp domain-containing protein</fullName>
    </recommendedName>
</protein>
<proteinExistence type="predicted"/>
<dbReference type="Proteomes" id="UP000073816">
    <property type="component" value="Chromosome"/>
</dbReference>
<dbReference type="SUPFAM" id="SSF56059">
    <property type="entry name" value="Glutathione synthetase ATP-binding domain-like"/>
    <property type="match status" value="1"/>
</dbReference>
<dbReference type="Pfam" id="PF14397">
    <property type="entry name" value="ATPgrasp_ST"/>
    <property type="match status" value="1"/>
</dbReference>
<gene>
    <name evidence="2" type="ORF">AO498_04555</name>
</gene>
<dbReference type="AlphaFoldDB" id="A0A142EKL0"/>
<evidence type="ECO:0000259" key="1">
    <source>
        <dbReference type="Pfam" id="PF14397"/>
    </source>
</evidence>
<sequence>MISNLKQLYRQNQEKRRNQATDAYYQLGATKAYQSLIRQLPYHALSAKQEQEIETYAADVLGNASFSAWLKVFTACRGEFLEGWMPLDYLARIVYPRLNGSLQPLGKIKTLTQKFLNTDALPDLAYRVQGSWLLATGEKTDFHTLSQTLFKDHPFVFLKEDHTSRGGGLMKVDREKFSRLDLDVLGNFVIQSPITPHPFFKEISPACVPSLRVTTYKPFQNQAKVVQSAIRIGLEGVPFIYEDHCIRFAIRIQDGRTHDFGFIGDWEMVVRHTETQVPLNARQIPKYQEIKAFCEKLHDQNPQFGLIAWDMTVDENDRIKIMEWNTVTPSYNMEEAVIGPHFKGLGWENLWKTKSPDF</sequence>
<dbReference type="OrthoDB" id="6315394at2"/>
<dbReference type="InterPro" id="IPR039523">
    <property type="entry name" value="RimK-rel_E_lig_ATP-grasp"/>
</dbReference>
<dbReference type="RefSeq" id="WP_067544227.1">
    <property type="nucleotide sequence ID" value="NZ_CP012836.1"/>
</dbReference>
<dbReference type="PATRIC" id="fig|1727163.4.peg.947"/>
<organism evidence="2 3">
    <name type="scientific">Algoriphagus sanaruensis</name>
    <dbReference type="NCBI Taxonomy" id="1727163"/>
    <lineage>
        <taxon>Bacteria</taxon>
        <taxon>Pseudomonadati</taxon>
        <taxon>Bacteroidota</taxon>
        <taxon>Cytophagia</taxon>
        <taxon>Cytophagales</taxon>
        <taxon>Cyclobacteriaceae</taxon>
        <taxon>Algoriphagus</taxon>
    </lineage>
</organism>
<dbReference type="KEGG" id="alm:AO498_04555"/>
<name>A0A142EKL0_9BACT</name>
<evidence type="ECO:0000313" key="2">
    <source>
        <dbReference type="EMBL" id="AMQ55665.1"/>
    </source>
</evidence>
<accession>A0A142EKL0</accession>
<feature type="domain" description="Alpha-L-glutamate ligase-related protein ATP-grasp" evidence="1">
    <location>
        <begin position="187"/>
        <end position="332"/>
    </location>
</feature>
<dbReference type="EMBL" id="CP012836">
    <property type="protein sequence ID" value="AMQ55665.1"/>
    <property type="molecule type" value="Genomic_DNA"/>
</dbReference>
<keyword evidence="3" id="KW-1185">Reference proteome</keyword>
<reference evidence="2 3" key="2">
    <citation type="journal article" date="2016" name="Genome Announc.">
        <title>Complete Genome Sequence of Algoriphagus sp. Strain M8-2, Isolated from a Brackish Lake.</title>
        <authorList>
            <person name="Muraguchi Y."/>
            <person name="Kushimoto K."/>
            <person name="Ohtsubo Y."/>
            <person name="Suzuki T."/>
            <person name="Dohra H."/>
            <person name="Kimbara K."/>
            <person name="Shintani M."/>
        </authorList>
    </citation>
    <scope>NUCLEOTIDE SEQUENCE [LARGE SCALE GENOMIC DNA]</scope>
    <source>
        <strain evidence="2 3">M8-2</strain>
    </source>
</reference>
<evidence type="ECO:0000313" key="3">
    <source>
        <dbReference type="Proteomes" id="UP000073816"/>
    </source>
</evidence>